<evidence type="ECO:0008006" key="3">
    <source>
        <dbReference type="Google" id="ProtNLM"/>
    </source>
</evidence>
<organism evidence="1 2">
    <name type="scientific">Amniculicola lignicola CBS 123094</name>
    <dbReference type="NCBI Taxonomy" id="1392246"/>
    <lineage>
        <taxon>Eukaryota</taxon>
        <taxon>Fungi</taxon>
        <taxon>Dikarya</taxon>
        <taxon>Ascomycota</taxon>
        <taxon>Pezizomycotina</taxon>
        <taxon>Dothideomycetes</taxon>
        <taxon>Pleosporomycetidae</taxon>
        <taxon>Pleosporales</taxon>
        <taxon>Amniculicolaceae</taxon>
        <taxon>Amniculicola</taxon>
    </lineage>
</organism>
<dbReference type="OrthoDB" id="194443at2759"/>
<name>A0A6A5WPD5_9PLEO</name>
<protein>
    <recommendedName>
        <fullName evidence="3">BTB domain-containing protein</fullName>
    </recommendedName>
</protein>
<accession>A0A6A5WPD5</accession>
<proteinExistence type="predicted"/>
<evidence type="ECO:0000313" key="2">
    <source>
        <dbReference type="Proteomes" id="UP000799779"/>
    </source>
</evidence>
<sequence length="141" mass="16504">MENLINLYIFGDEYGIPELRKCCLNTFFAILDEFNTDLPNSLHVDHVFMYLRPTDPLCQLLVDAYCYWANPATYTIKEGKPGYPIEFLRLLSERYAQQLRKVDRNFQARSAFGICDYHEHGGVVEKQECQKKKGEERGRRG</sequence>
<evidence type="ECO:0000313" key="1">
    <source>
        <dbReference type="EMBL" id="KAF2002754.1"/>
    </source>
</evidence>
<keyword evidence="2" id="KW-1185">Reference proteome</keyword>
<dbReference type="EMBL" id="ML977576">
    <property type="protein sequence ID" value="KAF2002754.1"/>
    <property type="molecule type" value="Genomic_DNA"/>
</dbReference>
<gene>
    <name evidence="1" type="ORF">P154DRAFT_137422</name>
</gene>
<dbReference type="AlphaFoldDB" id="A0A6A5WPD5"/>
<dbReference type="Proteomes" id="UP000799779">
    <property type="component" value="Unassembled WGS sequence"/>
</dbReference>
<reference evidence="1" key="1">
    <citation type="journal article" date="2020" name="Stud. Mycol.">
        <title>101 Dothideomycetes genomes: a test case for predicting lifestyles and emergence of pathogens.</title>
        <authorList>
            <person name="Haridas S."/>
            <person name="Albert R."/>
            <person name="Binder M."/>
            <person name="Bloem J."/>
            <person name="Labutti K."/>
            <person name="Salamov A."/>
            <person name="Andreopoulos B."/>
            <person name="Baker S."/>
            <person name="Barry K."/>
            <person name="Bills G."/>
            <person name="Bluhm B."/>
            <person name="Cannon C."/>
            <person name="Castanera R."/>
            <person name="Culley D."/>
            <person name="Daum C."/>
            <person name="Ezra D."/>
            <person name="Gonzalez J."/>
            <person name="Henrissat B."/>
            <person name="Kuo A."/>
            <person name="Liang C."/>
            <person name="Lipzen A."/>
            <person name="Lutzoni F."/>
            <person name="Magnuson J."/>
            <person name="Mondo S."/>
            <person name="Nolan M."/>
            <person name="Ohm R."/>
            <person name="Pangilinan J."/>
            <person name="Park H.-J."/>
            <person name="Ramirez L."/>
            <person name="Alfaro M."/>
            <person name="Sun H."/>
            <person name="Tritt A."/>
            <person name="Yoshinaga Y."/>
            <person name="Zwiers L.-H."/>
            <person name="Turgeon B."/>
            <person name="Goodwin S."/>
            <person name="Spatafora J."/>
            <person name="Crous P."/>
            <person name="Grigoriev I."/>
        </authorList>
    </citation>
    <scope>NUCLEOTIDE SEQUENCE</scope>
    <source>
        <strain evidence="1">CBS 123094</strain>
    </source>
</reference>